<proteinExistence type="predicted"/>
<dbReference type="PATRIC" id="fig|1265819.5.peg.2917"/>
<reference evidence="2 3" key="1">
    <citation type="journal article" date="2014" name="Int. J. Syst. Evol. Microbiol.">
        <title>Listeria floridensis sp. nov., Listeria aquatica sp. nov., Listeria cornellensis sp. nov., Listeria riparia sp. nov. and Listeria grandensis sp. nov., from agricultural and natural environments.</title>
        <authorList>
            <person name="den Bakker H.C."/>
            <person name="Warchocki S."/>
            <person name="Wright E.M."/>
            <person name="Allred A.F."/>
            <person name="Ahlstrom C."/>
            <person name="Manuel C.S."/>
            <person name="Stasiewicz M.J."/>
            <person name="Burrell A."/>
            <person name="Roof S."/>
            <person name="Strawn L."/>
            <person name="Fortes E.D."/>
            <person name="Nightingale K.K."/>
            <person name="Kephart D."/>
            <person name="Wiedmann M."/>
        </authorList>
    </citation>
    <scope>NUCLEOTIDE SEQUENCE [LARGE SCALE GENOMIC DNA]</scope>
    <source>
        <strain evidence="3">FSL F6-971</strain>
    </source>
</reference>
<evidence type="ECO:0000256" key="1">
    <source>
        <dbReference type="SAM" id="SignalP"/>
    </source>
</evidence>
<sequence length="213" mass="24080">MKKFIIVLTSVMLFSISIMPLSTYATEGDVSTETYYNGENFTATKDGNTLVIQDKQTSETVTLEMKDDENGVMTSETGETEHVHRDEEGNVYVNNKLEVAAEADLEDTIDTPKLLLRATKWIYVQTTKYNTSTQGNMRSIALGILSFMPIKGPIFGIVGIIDAARSMGAKTLYVRVKQYRTSGYQFYKYDSYFYANASLTKLVKKISETKRMW</sequence>
<dbReference type="STRING" id="1265819.PGRAN_14597"/>
<organism evidence="2 3">
    <name type="scientific">Listeria grandensis FSL F6-0971</name>
    <dbReference type="NCBI Taxonomy" id="1265819"/>
    <lineage>
        <taxon>Bacteria</taxon>
        <taxon>Bacillati</taxon>
        <taxon>Bacillota</taxon>
        <taxon>Bacilli</taxon>
        <taxon>Bacillales</taxon>
        <taxon>Listeriaceae</taxon>
        <taxon>Listeria</taxon>
    </lineage>
</organism>
<dbReference type="EMBL" id="AODD01000029">
    <property type="protein sequence ID" value="EUJ20652.1"/>
    <property type="molecule type" value="Genomic_DNA"/>
</dbReference>
<gene>
    <name evidence="2" type="ORF">PGRAN_14597</name>
</gene>
<dbReference type="AlphaFoldDB" id="W7B3Z9"/>
<accession>W7B3Z9</accession>
<keyword evidence="1" id="KW-0732">Signal</keyword>
<keyword evidence="3" id="KW-1185">Reference proteome</keyword>
<comment type="caution">
    <text evidence="2">The sequence shown here is derived from an EMBL/GenBank/DDBJ whole genome shotgun (WGS) entry which is preliminary data.</text>
</comment>
<name>W7B3Z9_9LIST</name>
<feature type="chain" id="PRO_5004891430" evidence="1">
    <location>
        <begin position="26"/>
        <end position="213"/>
    </location>
</feature>
<protein>
    <submittedName>
        <fullName evidence="2">Uncharacterized protein</fullName>
    </submittedName>
</protein>
<feature type="signal peptide" evidence="1">
    <location>
        <begin position="1"/>
        <end position="25"/>
    </location>
</feature>
<evidence type="ECO:0000313" key="2">
    <source>
        <dbReference type="EMBL" id="EUJ20652.1"/>
    </source>
</evidence>
<evidence type="ECO:0000313" key="3">
    <source>
        <dbReference type="Proteomes" id="UP000019253"/>
    </source>
</evidence>
<dbReference type="Proteomes" id="UP000019253">
    <property type="component" value="Unassembled WGS sequence"/>
</dbReference>